<dbReference type="Proteomes" id="UP000887565">
    <property type="component" value="Unplaced"/>
</dbReference>
<keyword evidence="1" id="KW-1185">Reference proteome</keyword>
<name>A0A915IIY4_ROMCU</name>
<evidence type="ECO:0000313" key="2">
    <source>
        <dbReference type="WBParaSite" id="nRc.2.0.1.t14137-RA"/>
    </source>
</evidence>
<protein>
    <submittedName>
        <fullName evidence="2">Uncharacterized protein</fullName>
    </submittedName>
</protein>
<proteinExistence type="predicted"/>
<evidence type="ECO:0000313" key="1">
    <source>
        <dbReference type="Proteomes" id="UP000887565"/>
    </source>
</evidence>
<reference evidence="2" key="1">
    <citation type="submission" date="2022-11" db="UniProtKB">
        <authorList>
            <consortium name="WormBaseParasite"/>
        </authorList>
    </citation>
    <scope>IDENTIFICATION</scope>
</reference>
<dbReference type="AlphaFoldDB" id="A0A915IIY4"/>
<accession>A0A915IIY4</accession>
<organism evidence="1 2">
    <name type="scientific">Romanomermis culicivorax</name>
    <name type="common">Nematode worm</name>
    <dbReference type="NCBI Taxonomy" id="13658"/>
    <lineage>
        <taxon>Eukaryota</taxon>
        <taxon>Metazoa</taxon>
        <taxon>Ecdysozoa</taxon>
        <taxon>Nematoda</taxon>
        <taxon>Enoplea</taxon>
        <taxon>Dorylaimia</taxon>
        <taxon>Mermithida</taxon>
        <taxon>Mermithoidea</taxon>
        <taxon>Mermithidae</taxon>
        <taxon>Romanomermis</taxon>
    </lineage>
</organism>
<sequence length="65" mass="7587">MKAKEKVMAPLKPPKRQVLPFWPLYRRGGSATLRPESSLFWPSSWRPCVGKILEKPSSFRKYVQI</sequence>
<dbReference type="WBParaSite" id="nRc.2.0.1.t14137-RA">
    <property type="protein sequence ID" value="nRc.2.0.1.t14137-RA"/>
    <property type="gene ID" value="nRc.2.0.1.g14137"/>
</dbReference>